<protein>
    <submittedName>
        <fullName evidence="1">Uncharacterized protein</fullName>
    </submittedName>
</protein>
<keyword evidence="2" id="KW-1185">Reference proteome</keyword>
<gene>
    <name evidence="1" type="ordered locus">VIT_07s0141g00480</name>
</gene>
<dbReference type="EMBL" id="FN594965">
    <property type="protein sequence ID" value="CBI17941.3"/>
    <property type="molecule type" value="Genomic_DNA"/>
</dbReference>
<proteinExistence type="predicted"/>
<dbReference type="Proteomes" id="UP000009183">
    <property type="component" value="Chromosome 7"/>
</dbReference>
<name>D7SQL0_VITVI</name>
<reference evidence="2" key="1">
    <citation type="journal article" date="2007" name="Nature">
        <title>The grapevine genome sequence suggests ancestral hexaploidization in major angiosperm phyla.</title>
        <authorList>
            <consortium name="The French-Italian Public Consortium for Grapevine Genome Characterization."/>
            <person name="Jaillon O."/>
            <person name="Aury J.-M."/>
            <person name="Noel B."/>
            <person name="Policriti A."/>
            <person name="Clepet C."/>
            <person name="Casagrande A."/>
            <person name="Choisne N."/>
            <person name="Aubourg S."/>
            <person name="Vitulo N."/>
            <person name="Jubin C."/>
            <person name="Vezzi A."/>
            <person name="Legeai F."/>
            <person name="Hugueney P."/>
            <person name="Dasilva C."/>
            <person name="Horner D."/>
            <person name="Mica E."/>
            <person name="Jublot D."/>
            <person name="Poulain J."/>
            <person name="Bruyere C."/>
            <person name="Billault A."/>
            <person name="Segurens B."/>
            <person name="Gouyvenoux M."/>
            <person name="Ugarte E."/>
            <person name="Cattonaro F."/>
            <person name="Anthouard V."/>
            <person name="Vico V."/>
            <person name="Del Fabbro C."/>
            <person name="Alaux M."/>
            <person name="Di Gaspero G."/>
            <person name="Dumas V."/>
            <person name="Felice N."/>
            <person name="Paillard S."/>
            <person name="Juman I."/>
            <person name="Moroldo M."/>
            <person name="Scalabrin S."/>
            <person name="Canaguier A."/>
            <person name="Le Clainche I."/>
            <person name="Malacrida G."/>
            <person name="Durand E."/>
            <person name="Pesole G."/>
            <person name="Laucou V."/>
            <person name="Chatelet P."/>
            <person name="Merdinoglu D."/>
            <person name="Delledonne M."/>
            <person name="Pezzotti M."/>
            <person name="Lecharny A."/>
            <person name="Scarpelli C."/>
            <person name="Artiguenave F."/>
            <person name="Pe M.E."/>
            <person name="Valle G."/>
            <person name="Morgante M."/>
            <person name="Caboche M."/>
            <person name="Adam-Blondon A.-F."/>
            <person name="Weissenbach J."/>
            <person name="Quetier F."/>
            <person name="Wincker P."/>
        </authorList>
    </citation>
    <scope>NUCLEOTIDE SEQUENCE [LARGE SCALE GENOMIC DNA]</scope>
    <source>
        <strain evidence="2">cv. Pinot noir / PN40024</strain>
    </source>
</reference>
<dbReference type="InParanoid" id="D7SQL0"/>
<dbReference type="AlphaFoldDB" id="D7SQL0"/>
<organism evidence="1 2">
    <name type="scientific">Vitis vinifera</name>
    <name type="common">Grape</name>
    <dbReference type="NCBI Taxonomy" id="29760"/>
    <lineage>
        <taxon>Eukaryota</taxon>
        <taxon>Viridiplantae</taxon>
        <taxon>Streptophyta</taxon>
        <taxon>Embryophyta</taxon>
        <taxon>Tracheophyta</taxon>
        <taxon>Spermatophyta</taxon>
        <taxon>Magnoliopsida</taxon>
        <taxon>eudicotyledons</taxon>
        <taxon>Gunneridae</taxon>
        <taxon>Pentapetalae</taxon>
        <taxon>rosids</taxon>
        <taxon>Vitales</taxon>
        <taxon>Vitaceae</taxon>
        <taxon>Viteae</taxon>
        <taxon>Vitis</taxon>
    </lineage>
</organism>
<evidence type="ECO:0000313" key="1">
    <source>
        <dbReference type="EMBL" id="CBI17941.3"/>
    </source>
</evidence>
<dbReference type="PaxDb" id="29760-VIT_07s0141g00480.t01"/>
<evidence type="ECO:0000313" key="2">
    <source>
        <dbReference type="Proteomes" id="UP000009183"/>
    </source>
</evidence>
<accession>D7SQL0</accession>
<dbReference type="HOGENOM" id="CLU_2946372_0_0_1"/>
<sequence length="60" mass="6878">MKTESMVFQLMYLDENDMYQSLALVPDLGNAVESLSLGFFEDVYRLVHLMPNPSHCEPNP</sequence>